<organism evidence="1 2">
    <name type="scientific">Amycolatopsis pithecellobii</name>
    <dbReference type="NCBI Taxonomy" id="664692"/>
    <lineage>
        <taxon>Bacteria</taxon>
        <taxon>Bacillati</taxon>
        <taxon>Actinomycetota</taxon>
        <taxon>Actinomycetes</taxon>
        <taxon>Pseudonocardiales</taxon>
        <taxon>Pseudonocardiaceae</taxon>
        <taxon>Amycolatopsis</taxon>
    </lineage>
</organism>
<gene>
    <name evidence="1" type="ORF">GKO32_26125</name>
</gene>
<dbReference type="AlphaFoldDB" id="A0A6N7Z7T1"/>
<dbReference type="OrthoDB" id="4731620at2"/>
<dbReference type="EMBL" id="WMBA01000048">
    <property type="protein sequence ID" value="MTD57421.1"/>
    <property type="molecule type" value="Genomic_DNA"/>
</dbReference>
<comment type="caution">
    <text evidence="1">The sequence shown here is derived from an EMBL/GenBank/DDBJ whole genome shotgun (WGS) entry which is preliminary data.</text>
</comment>
<name>A0A6N7Z7T1_9PSEU</name>
<reference evidence="1 2" key="1">
    <citation type="submission" date="2019-11" db="EMBL/GenBank/DDBJ databases">
        <title>Draft genome of Amycolatopsis RM579.</title>
        <authorList>
            <person name="Duangmal K."/>
            <person name="Mingma R."/>
        </authorList>
    </citation>
    <scope>NUCLEOTIDE SEQUENCE [LARGE SCALE GENOMIC DNA]</scope>
    <source>
        <strain evidence="1 2">RM579</strain>
    </source>
</reference>
<keyword evidence="2" id="KW-1185">Reference proteome</keyword>
<accession>A0A6N7Z7T1</accession>
<sequence length="116" mass="12701">MMDHSAGGRTLVVNMFRTRSGVSAAQFAEFSAKVDQPLCLAHTGVVKRFDAYVVTGATAEALDADVVEFLEVSDWDDWVRIRDNDPSLRPVMSGFDELVDPASVRSSFVTAIPKVH</sequence>
<evidence type="ECO:0000313" key="2">
    <source>
        <dbReference type="Proteomes" id="UP000440096"/>
    </source>
</evidence>
<proteinExistence type="predicted"/>
<dbReference type="Gene3D" id="3.30.70.100">
    <property type="match status" value="1"/>
</dbReference>
<dbReference type="RefSeq" id="WP_154759552.1">
    <property type="nucleotide sequence ID" value="NZ_WMBA01000048.1"/>
</dbReference>
<dbReference type="Proteomes" id="UP000440096">
    <property type="component" value="Unassembled WGS sequence"/>
</dbReference>
<protein>
    <submittedName>
        <fullName evidence="1">Uncharacterized protein</fullName>
    </submittedName>
</protein>
<evidence type="ECO:0000313" key="1">
    <source>
        <dbReference type="EMBL" id="MTD57421.1"/>
    </source>
</evidence>